<evidence type="ECO:0000256" key="2">
    <source>
        <dbReference type="ARBA" id="ARBA00022475"/>
    </source>
</evidence>
<feature type="transmembrane region" description="Helical" evidence="7">
    <location>
        <begin position="304"/>
        <end position="329"/>
    </location>
</feature>
<accession>A0AAW6T6A2</accession>
<keyword evidence="2" id="KW-1003">Cell membrane</keyword>
<dbReference type="GO" id="GO:0005886">
    <property type="term" value="C:plasma membrane"/>
    <property type="evidence" value="ECO:0007669"/>
    <property type="project" value="UniProtKB-SubCell"/>
</dbReference>
<dbReference type="Proteomes" id="UP001321506">
    <property type="component" value="Unassembled WGS sequence"/>
</dbReference>
<feature type="transmembrane region" description="Helical" evidence="7">
    <location>
        <begin position="114"/>
        <end position="133"/>
    </location>
</feature>
<feature type="transmembrane region" description="Helical" evidence="7">
    <location>
        <begin position="341"/>
        <end position="365"/>
    </location>
</feature>
<feature type="transmembrane region" description="Helical" evidence="7">
    <location>
        <begin position="81"/>
        <end position="102"/>
    </location>
</feature>
<dbReference type="RefSeq" id="WP_281488395.1">
    <property type="nucleotide sequence ID" value="NZ_JASATX010000002.1"/>
</dbReference>
<comment type="subcellular location">
    <subcellularLocation>
        <location evidence="1">Cell membrane</location>
        <topology evidence="1">Multi-pass membrane protein</topology>
    </subcellularLocation>
</comment>
<proteinExistence type="predicted"/>
<name>A0AAW6T6A2_9MICO</name>
<keyword evidence="5 7" id="KW-0472">Membrane</keyword>
<sequence length="392" mass="41964">MTTNMQLAPSTGAPQPAPSTDAVPQPKQRGRGRAAVDVLVRTITPVVLALLAGALVLLMLGKDPLQFYGDIVYYGLAGNGWQNSMIAMAPLLLIALGLIIAFRGKLWNLGYNGQYLLGAAIVAGFGPDILVSFPLAIGIPLLAIMAIVVGAAWTIIPALLKAKYGTNEIITTLMMSFIGVSVTNILVKGPFQDASVAVPQTRELPFDGMLPYIPGTKVHIGFIIAILMVLAFHFILKRTSFGLRLDVFGASTKSAKHVGIDARRMTIVIFVLSGAMIALAAAIDIMGLWGYLRTNWNPAYGDKILPFVFLARLNPLASIPLVAFYAVLATGGTIAAQASNLSVDFLLVIVALILMFMTIIEYIGMKRDLGQSYLPQGLRQSLRLGSVGRKKQ</sequence>
<dbReference type="PANTHER" id="PTHR47089">
    <property type="entry name" value="ABC TRANSPORTER, PERMEASE PROTEIN"/>
    <property type="match status" value="1"/>
</dbReference>
<feature type="transmembrane region" description="Helical" evidence="7">
    <location>
        <begin position="169"/>
        <end position="187"/>
    </location>
</feature>
<reference evidence="8 9" key="1">
    <citation type="submission" date="2023-04" db="EMBL/GenBank/DDBJ databases">
        <title>Klugiella caeni sp. nov. isolated from the sludge of biochemical tank.</title>
        <authorList>
            <person name="Geng K."/>
        </authorList>
    </citation>
    <scope>NUCLEOTIDE SEQUENCE [LARGE SCALE GENOMIC DNA]</scope>
    <source>
        <strain evidence="8 9">YN-L-19</strain>
    </source>
</reference>
<feature type="transmembrane region" description="Helical" evidence="7">
    <location>
        <begin position="139"/>
        <end position="160"/>
    </location>
</feature>
<feature type="compositionally biased region" description="Polar residues" evidence="6">
    <location>
        <begin position="1"/>
        <end position="13"/>
    </location>
</feature>
<keyword evidence="9" id="KW-1185">Reference proteome</keyword>
<dbReference type="PANTHER" id="PTHR47089:SF1">
    <property type="entry name" value="GUANOSINE ABC TRANSPORTER PERMEASE PROTEIN NUPP"/>
    <property type="match status" value="1"/>
</dbReference>
<dbReference type="CDD" id="cd06580">
    <property type="entry name" value="TM_PBP1_transp_TpRbsC_like"/>
    <property type="match status" value="1"/>
</dbReference>
<evidence type="ECO:0000256" key="5">
    <source>
        <dbReference type="ARBA" id="ARBA00023136"/>
    </source>
</evidence>
<comment type="caution">
    <text evidence="8">The sequence shown here is derived from an EMBL/GenBank/DDBJ whole genome shotgun (WGS) entry which is preliminary data.</text>
</comment>
<keyword evidence="4 7" id="KW-1133">Transmembrane helix</keyword>
<feature type="region of interest" description="Disordered" evidence="6">
    <location>
        <begin position="1"/>
        <end position="29"/>
    </location>
</feature>
<organism evidence="8 9">
    <name type="scientific">Ruicaihuangia caeni</name>
    <dbReference type="NCBI Taxonomy" id="3042517"/>
    <lineage>
        <taxon>Bacteria</taxon>
        <taxon>Bacillati</taxon>
        <taxon>Actinomycetota</taxon>
        <taxon>Actinomycetes</taxon>
        <taxon>Micrococcales</taxon>
        <taxon>Microbacteriaceae</taxon>
        <taxon>Ruicaihuangia</taxon>
    </lineage>
</organism>
<evidence type="ECO:0000313" key="9">
    <source>
        <dbReference type="Proteomes" id="UP001321506"/>
    </source>
</evidence>
<dbReference type="AlphaFoldDB" id="A0AAW6T6A2"/>
<evidence type="ECO:0000256" key="3">
    <source>
        <dbReference type="ARBA" id="ARBA00022692"/>
    </source>
</evidence>
<evidence type="ECO:0000256" key="4">
    <source>
        <dbReference type="ARBA" id="ARBA00022989"/>
    </source>
</evidence>
<dbReference type="Pfam" id="PF02653">
    <property type="entry name" value="BPD_transp_2"/>
    <property type="match status" value="1"/>
</dbReference>
<dbReference type="GO" id="GO:0022857">
    <property type="term" value="F:transmembrane transporter activity"/>
    <property type="evidence" value="ECO:0007669"/>
    <property type="project" value="InterPro"/>
</dbReference>
<feature type="transmembrane region" description="Helical" evidence="7">
    <location>
        <begin position="218"/>
        <end position="236"/>
    </location>
</feature>
<evidence type="ECO:0000256" key="6">
    <source>
        <dbReference type="SAM" id="MobiDB-lite"/>
    </source>
</evidence>
<dbReference type="EMBL" id="JASATX010000002">
    <property type="protein sequence ID" value="MDI2098611.1"/>
    <property type="molecule type" value="Genomic_DNA"/>
</dbReference>
<keyword evidence="3 7" id="KW-0812">Transmembrane</keyword>
<feature type="transmembrane region" description="Helical" evidence="7">
    <location>
        <begin position="267"/>
        <end position="292"/>
    </location>
</feature>
<feature type="transmembrane region" description="Helical" evidence="7">
    <location>
        <begin position="38"/>
        <end position="61"/>
    </location>
</feature>
<evidence type="ECO:0000313" key="8">
    <source>
        <dbReference type="EMBL" id="MDI2098611.1"/>
    </source>
</evidence>
<evidence type="ECO:0000256" key="1">
    <source>
        <dbReference type="ARBA" id="ARBA00004651"/>
    </source>
</evidence>
<dbReference type="InterPro" id="IPR001851">
    <property type="entry name" value="ABC_transp_permease"/>
</dbReference>
<protein>
    <submittedName>
        <fullName evidence="8">ABC transporter permease</fullName>
    </submittedName>
</protein>
<gene>
    <name evidence="8" type="ORF">QF206_06490</name>
</gene>
<evidence type="ECO:0000256" key="7">
    <source>
        <dbReference type="SAM" id="Phobius"/>
    </source>
</evidence>